<organism evidence="1 2">
    <name type="scientific">[Emmonsia] crescens</name>
    <dbReference type="NCBI Taxonomy" id="73230"/>
    <lineage>
        <taxon>Eukaryota</taxon>
        <taxon>Fungi</taxon>
        <taxon>Dikarya</taxon>
        <taxon>Ascomycota</taxon>
        <taxon>Pezizomycotina</taxon>
        <taxon>Eurotiomycetes</taxon>
        <taxon>Eurotiomycetidae</taxon>
        <taxon>Onygenales</taxon>
        <taxon>Ajellomycetaceae</taxon>
        <taxon>Emergomyces</taxon>
    </lineage>
</organism>
<evidence type="ECO:0008006" key="3">
    <source>
        <dbReference type="Google" id="ProtNLM"/>
    </source>
</evidence>
<accession>A0A2B7ZRZ1</accession>
<reference evidence="1 2" key="1">
    <citation type="submission" date="2017-10" db="EMBL/GenBank/DDBJ databases">
        <title>Comparative genomics in systemic dimorphic fungi from Ajellomycetaceae.</title>
        <authorList>
            <person name="Munoz J.F."/>
            <person name="Mcewen J.G."/>
            <person name="Clay O.K."/>
            <person name="Cuomo C.A."/>
        </authorList>
    </citation>
    <scope>NUCLEOTIDE SEQUENCE [LARGE SCALE GENOMIC DNA]</scope>
    <source>
        <strain evidence="1 2">UAMH4076</strain>
    </source>
</reference>
<evidence type="ECO:0000313" key="1">
    <source>
        <dbReference type="EMBL" id="PGH36415.1"/>
    </source>
</evidence>
<dbReference type="Proteomes" id="UP000226031">
    <property type="component" value="Unassembled WGS sequence"/>
</dbReference>
<comment type="caution">
    <text evidence="1">The sequence shown here is derived from an EMBL/GenBank/DDBJ whole genome shotgun (WGS) entry which is preliminary data.</text>
</comment>
<keyword evidence="2" id="KW-1185">Reference proteome</keyword>
<dbReference type="AlphaFoldDB" id="A0A2B7ZRZ1"/>
<gene>
    <name evidence="1" type="ORF">GX50_00751</name>
</gene>
<dbReference type="STRING" id="73230.A0A2B7ZRZ1"/>
<dbReference type="VEuPathDB" id="FungiDB:EMCG_03668"/>
<sequence>MTHSLQNNTDWHAYELRSQSSSKTSKLSAQAQQLFLKVKHAIIEATESQDLEFEGVDSQSGIVISRSLSETPEIERILPRITFNSVTQVLRIKIMPTELHDCHQLWMKNGMRHMLTDGFLNEAEFDYLDMRVGTRFEGFQPPYTFSSKEPDLAIRPDGVALPTVVVESGWSESLSRLREDMQLWLEGGTPLVQLVLLIKWSRLSGNRVKGSLEVYGRNSAGIPMLLQTESIFPVPTTPAVISISRSQLFGSTIFAGRNSTDTHQLSVTRLQAIALPWIQNLGCTPV</sequence>
<dbReference type="EMBL" id="PDND01000008">
    <property type="protein sequence ID" value="PGH36415.1"/>
    <property type="molecule type" value="Genomic_DNA"/>
</dbReference>
<name>A0A2B7ZRZ1_9EURO</name>
<proteinExistence type="predicted"/>
<protein>
    <recommendedName>
        <fullName evidence="3">Restriction endonuclease domain-containing protein</fullName>
    </recommendedName>
</protein>
<evidence type="ECO:0000313" key="2">
    <source>
        <dbReference type="Proteomes" id="UP000226031"/>
    </source>
</evidence>